<organism evidence="2">
    <name type="scientific">Eutreptiella gymnastica</name>
    <dbReference type="NCBI Taxonomy" id="73025"/>
    <lineage>
        <taxon>Eukaryota</taxon>
        <taxon>Discoba</taxon>
        <taxon>Euglenozoa</taxon>
        <taxon>Euglenida</taxon>
        <taxon>Spirocuta</taxon>
        <taxon>Euglenophyceae</taxon>
        <taxon>Eutreptiales</taxon>
        <taxon>Eutreptiaceae</taxon>
        <taxon>Eutreptiella</taxon>
    </lineage>
</organism>
<accession>A0A7S4G869</accession>
<evidence type="ECO:0000256" key="1">
    <source>
        <dbReference type="SAM" id="MobiDB-lite"/>
    </source>
</evidence>
<feature type="compositionally biased region" description="Basic and acidic residues" evidence="1">
    <location>
        <begin position="284"/>
        <end position="293"/>
    </location>
</feature>
<feature type="compositionally biased region" description="Acidic residues" evidence="1">
    <location>
        <begin position="155"/>
        <end position="164"/>
    </location>
</feature>
<protein>
    <submittedName>
        <fullName evidence="2">Uncharacterized protein</fullName>
    </submittedName>
</protein>
<dbReference type="AlphaFoldDB" id="A0A7S4G869"/>
<name>A0A7S4G869_9EUGL</name>
<evidence type="ECO:0000313" key="2">
    <source>
        <dbReference type="EMBL" id="CAE0828455.1"/>
    </source>
</evidence>
<dbReference type="EMBL" id="HBJA01115527">
    <property type="protein sequence ID" value="CAE0828455.1"/>
    <property type="molecule type" value="Transcribed_RNA"/>
</dbReference>
<feature type="region of interest" description="Disordered" evidence="1">
    <location>
        <begin position="265"/>
        <end position="293"/>
    </location>
</feature>
<proteinExistence type="predicted"/>
<sequence>MSEYFKAAARCDITVVRKSPLPIDERGIIEEEIKARQFDTLAQRAEHEDQIRGQLKDASLDALRQRETEERMKNIRMENKRTEAIKKKELQRQVKEEEERKLNEELEYKRLRAVEEKRQEMVQDRELARAKAAQKQYEDMQRRLKKATPKSIEQQADELPEDDSTLSYMERMRLEKERAGRMEQMYKGNSSIKALYNQTELPKLQAPTQLELDITMRQSMDKARLEQERQAVLQEEAEDDRSANAIKARKMKSAKKAHEEWLAQRQLEEDEEEEAAKQVAEAAEATRPKEHPVDVMHKQMENLLLAEQEAEAVMEDNIRAGFSHVDKLEEYMSLEREAWREQFQRDREDAYYATLGGGPQTLTP</sequence>
<feature type="region of interest" description="Disordered" evidence="1">
    <location>
        <begin position="221"/>
        <end position="241"/>
    </location>
</feature>
<reference evidence="2" key="1">
    <citation type="submission" date="2021-01" db="EMBL/GenBank/DDBJ databases">
        <authorList>
            <person name="Corre E."/>
            <person name="Pelletier E."/>
            <person name="Niang G."/>
            <person name="Scheremetjew M."/>
            <person name="Finn R."/>
            <person name="Kale V."/>
            <person name="Holt S."/>
            <person name="Cochrane G."/>
            <person name="Meng A."/>
            <person name="Brown T."/>
            <person name="Cohen L."/>
        </authorList>
    </citation>
    <scope>NUCLEOTIDE SEQUENCE</scope>
    <source>
        <strain evidence="2">CCMP1594</strain>
    </source>
</reference>
<gene>
    <name evidence="2" type="ORF">EGYM00163_LOCUS39724</name>
</gene>
<feature type="region of interest" description="Disordered" evidence="1">
    <location>
        <begin position="132"/>
        <end position="166"/>
    </location>
</feature>